<feature type="domain" description="DUF374" evidence="1">
    <location>
        <begin position="67"/>
        <end position="132"/>
    </location>
</feature>
<dbReference type="Proteomes" id="UP000595564">
    <property type="component" value="Chromosome"/>
</dbReference>
<reference evidence="2 3" key="1">
    <citation type="journal article" date="2012" name="Extremophiles">
        <title>Thermotomaculum hydrothermale gen. nov., sp. nov., a novel heterotrophic thermophile within the phylum Acidobacteria from a deep-sea hydrothermal vent chimney in the Southern Okinawa Trough.</title>
        <authorList>
            <person name="Izumi H."/>
            <person name="Nunoura T."/>
            <person name="Miyazaki M."/>
            <person name="Mino S."/>
            <person name="Toki T."/>
            <person name="Takai K."/>
            <person name="Sako Y."/>
            <person name="Sawabe T."/>
            <person name="Nakagawa S."/>
        </authorList>
    </citation>
    <scope>NUCLEOTIDE SEQUENCE [LARGE SCALE GENOMIC DNA]</scope>
    <source>
        <strain evidence="2 3">AC55</strain>
    </source>
</reference>
<keyword evidence="3" id="KW-1185">Reference proteome</keyword>
<protein>
    <recommendedName>
        <fullName evidence="1">DUF374 domain-containing protein</fullName>
    </recommendedName>
</protein>
<accession>A0A7R6PQW0</accession>
<name>A0A7R6PQW0_9BACT</name>
<dbReference type="EMBL" id="AP017470">
    <property type="protein sequence ID" value="BBB32681.1"/>
    <property type="molecule type" value="Genomic_DNA"/>
</dbReference>
<organism evidence="2 3">
    <name type="scientific">Thermotomaculum hydrothermale</name>
    <dbReference type="NCBI Taxonomy" id="981385"/>
    <lineage>
        <taxon>Bacteria</taxon>
        <taxon>Pseudomonadati</taxon>
        <taxon>Acidobacteriota</taxon>
        <taxon>Holophagae</taxon>
        <taxon>Thermotomaculales</taxon>
        <taxon>Thermotomaculaceae</taxon>
        <taxon>Thermotomaculum</taxon>
    </lineage>
</organism>
<dbReference type="KEGG" id="thyd:TTHT_1149"/>
<dbReference type="InterPro" id="IPR007172">
    <property type="entry name" value="DUF374"/>
</dbReference>
<dbReference type="AlphaFoldDB" id="A0A7R6PQW0"/>
<evidence type="ECO:0000259" key="1">
    <source>
        <dbReference type="Pfam" id="PF04028"/>
    </source>
</evidence>
<evidence type="ECO:0000313" key="2">
    <source>
        <dbReference type="EMBL" id="BBB32681.1"/>
    </source>
</evidence>
<sequence length="218" mass="24545">MSDLALKLVPTIVSTYMKICHYTALSRTMINVEPVIDMYQKNQGFIYAFWHNRIFMASFGVPEYIHKYVPIISKSKDGEFIARTVGKLGVKAYARGSSSRYGKNAYQSAIEHLKMEDKGYVVAVTPDGPLGPKYVAKDGVARIALATGKPIVCFAYNASKKIVANSWDNFIIPLPCSDFVYVYDKPFFADKNISVKENLEIITERLNKVTAIADNWEF</sequence>
<dbReference type="RefSeq" id="WP_201326984.1">
    <property type="nucleotide sequence ID" value="NZ_AP017470.1"/>
</dbReference>
<evidence type="ECO:0000313" key="3">
    <source>
        <dbReference type="Proteomes" id="UP000595564"/>
    </source>
</evidence>
<dbReference type="CDD" id="cd07983">
    <property type="entry name" value="LPLAT_DUF374-like"/>
    <property type="match status" value="1"/>
</dbReference>
<proteinExistence type="predicted"/>
<dbReference type="Pfam" id="PF04028">
    <property type="entry name" value="DUF374"/>
    <property type="match status" value="1"/>
</dbReference>
<gene>
    <name evidence="2" type="ORF">TTHT_1149</name>
</gene>